<sequence length="22" mass="2448">MEALGLQGLLEHHTNSTELPKE</sequence>
<feature type="compositionally biased region" description="Basic and acidic residues" evidence="1">
    <location>
        <begin position="10"/>
        <end position="22"/>
    </location>
</feature>
<proteinExistence type="predicted"/>
<dbReference type="AlphaFoldDB" id="A0A382NY21"/>
<feature type="region of interest" description="Disordered" evidence="1">
    <location>
        <begin position="1"/>
        <end position="22"/>
    </location>
</feature>
<accession>A0A382NY21</accession>
<protein>
    <submittedName>
        <fullName evidence="2">Uncharacterized protein</fullName>
    </submittedName>
</protein>
<dbReference type="EMBL" id="UINC01103122">
    <property type="protein sequence ID" value="SVC65265.1"/>
    <property type="molecule type" value="Genomic_DNA"/>
</dbReference>
<evidence type="ECO:0000313" key="2">
    <source>
        <dbReference type="EMBL" id="SVC65265.1"/>
    </source>
</evidence>
<organism evidence="2">
    <name type="scientific">marine metagenome</name>
    <dbReference type="NCBI Taxonomy" id="408172"/>
    <lineage>
        <taxon>unclassified sequences</taxon>
        <taxon>metagenomes</taxon>
        <taxon>ecological metagenomes</taxon>
    </lineage>
</organism>
<gene>
    <name evidence="2" type="ORF">METZ01_LOCUS318119</name>
</gene>
<name>A0A382NY21_9ZZZZ</name>
<evidence type="ECO:0000256" key="1">
    <source>
        <dbReference type="SAM" id="MobiDB-lite"/>
    </source>
</evidence>
<feature type="non-terminal residue" evidence="2">
    <location>
        <position position="22"/>
    </location>
</feature>
<reference evidence="2" key="1">
    <citation type="submission" date="2018-05" db="EMBL/GenBank/DDBJ databases">
        <authorList>
            <person name="Lanie J.A."/>
            <person name="Ng W.-L."/>
            <person name="Kazmierczak K.M."/>
            <person name="Andrzejewski T.M."/>
            <person name="Davidsen T.M."/>
            <person name="Wayne K.J."/>
            <person name="Tettelin H."/>
            <person name="Glass J.I."/>
            <person name="Rusch D."/>
            <person name="Podicherti R."/>
            <person name="Tsui H.-C.T."/>
            <person name="Winkler M.E."/>
        </authorList>
    </citation>
    <scope>NUCLEOTIDE SEQUENCE</scope>
</reference>